<proteinExistence type="predicted"/>
<keyword evidence="5 10" id="KW-1133">Transmembrane helix</keyword>
<feature type="transmembrane region" description="Helical" evidence="10">
    <location>
        <begin position="78"/>
        <end position="107"/>
    </location>
</feature>
<evidence type="ECO:0000256" key="3">
    <source>
        <dbReference type="ARBA" id="ARBA00022448"/>
    </source>
</evidence>
<sequence length="293" mass="32045">MTSDTQSREVSRRTEKFSRKAQGRSQSKSIPWAKYGLIMVGLSFLAFVVLIPLGNIFYQAFLEGINAYWQGIWTPEGIHAISLTLITVAVTVPLNTLFGILTAWVLARQRFPGKPLLTGILDLPLTISPVIVGLMFILLFSTTEGLFKEIVLALNVNIVFALPGIILSATFITLPYVAREVLPALQTLGLEQEEAAHTLGASPWQTFWRVVLPNIRWAVLYGVILCTARAVGEFGAVSVVSGRVIGATNTLTLHVEQLYMSYLTVAAFACATLLTLVAVITLIAQELLRGRSK</sequence>
<keyword evidence="4 10" id="KW-0812">Transmembrane</keyword>
<evidence type="ECO:0000259" key="11">
    <source>
        <dbReference type="PROSITE" id="PS50928"/>
    </source>
</evidence>
<evidence type="ECO:0000256" key="10">
    <source>
        <dbReference type="SAM" id="Phobius"/>
    </source>
</evidence>
<comment type="subunit">
    <text evidence="2">The complex is composed of two ATP-binding proteins (CysA), two transmembrane proteins (CysT and CysW) and a solute-binding protein (CysP).</text>
</comment>
<evidence type="ECO:0000256" key="7">
    <source>
        <dbReference type="ARBA" id="ARBA00023136"/>
    </source>
</evidence>
<dbReference type="AlphaFoldDB" id="A0A832H1E7"/>
<feature type="transmembrane region" description="Helical" evidence="10">
    <location>
        <begin position="119"/>
        <end position="140"/>
    </location>
</feature>
<evidence type="ECO:0000256" key="9">
    <source>
        <dbReference type="SAM" id="MobiDB-lite"/>
    </source>
</evidence>
<dbReference type="Gene3D" id="1.10.3720.10">
    <property type="entry name" value="MetI-like"/>
    <property type="match status" value="1"/>
</dbReference>
<reference evidence="12" key="1">
    <citation type="journal article" date="2020" name="mSystems">
        <title>Genome- and Community-Level Interaction Insights into Carbon Utilization and Element Cycling Functions of Hydrothermarchaeota in Hydrothermal Sediment.</title>
        <authorList>
            <person name="Zhou Z."/>
            <person name="Liu Y."/>
            <person name="Xu W."/>
            <person name="Pan J."/>
            <person name="Luo Z.H."/>
            <person name="Li M."/>
        </authorList>
    </citation>
    <scope>NUCLEOTIDE SEQUENCE [LARGE SCALE GENOMIC DNA]</scope>
    <source>
        <strain evidence="12">SpSt-402</strain>
    </source>
</reference>
<dbReference type="SUPFAM" id="SSF161098">
    <property type="entry name" value="MetI-like"/>
    <property type="match status" value="1"/>
</dbReference>
<feature type="compositionally biased region" description="Basic and acidic residues" evidence="9">
    <location>
        <begin position="1"/>
        <end position="18"/>
    </location>
</feature>
<dbReference type="NCBIfam" id="TIGR00969">
    <property type="entry name" value="3a0106s02"/>
    <property type="match status" value="1"/>
</dbReference>
<dbReference type="NCBIfam" id="TIGR02140">
    <property type="entry name" value="permease_CysW"/>
    <property type="match status" value="1"/>
</dbReference>
<dbReference type="PROSITE" id="PS50928">
    <property type="entry name" value="ABC_TM1"/>
    <property type="match status" value="1"/>
</dbReference>
<keyword evidence="6" id="KW-0764">Sulfate transport</keyword>
<feature type="domain" description="ABC transmembrane type-1" evidence="11">
    <location>
        <begin position="81"/>
        <end position="284"/>
    </location>
</feature>
<evidence type="ECO:0000256" key="6">
    <source>
        <dbReference type="ARBA" id="ARBA00023032"/>
    </source>
</evidence>
<comment type="caution">
    <text evidence="12">The sequence shown here is derived from an EMBL/GenBank/DDBJ whole genome shotgun (WGS) entry which is preliminary data.</text>
</comment>
<evidence type="ECO:0000256" key="2">
    <source>
        <dbReference type="ARBA" id="ARBA00011779"/>
    </source>
</evidence>
<keyword evidence="3" id="KW-0813">Transport</keyword>
<keyword evidence="7 10" id="KW-0472">Membrane</keyword>
<dbReference type="CDD" id="cd06261">
    <property type="entry name" value="TM_PBP2"/>
    <property type="match status" value="1"/>
</dbReference>
<organism evidence="12">
    <name type="scientific">Oscillatoriales cyanobacterium SpSt-402</name>
    <dbReference type="NCBI Taxonomy" id="2282168"/>
    <lineage>
        <taxon>Bacteria</taxon>
        <taxon>Bacillati</taxon>
        <taxon>Cyanobacteriota</taxon>
        <taxon>Cyanophyceae</taxon>
        <taxon>Oscillatoriophycideae</taxon>
        <taxon>Oscillatoriales</taxon>
    </lineage>
</organism>
<comment type="function">
    <text evidence="8">Part of the ABC transporter complex CysAWTP (TC 3.A.1.6.1) involved in sulfate/thiosulfate import. Probably responsible for the translocation of the substrate across the membrane.</text>
</comment>
<feature type="region of interest" description="Disordered" evidence="9">
    <location>
        <begin position="1"/>
        <end position="22"/>
    </location>
</feature>
<evidence type="ECO:0000256" key="8">
    <source>
        <dbReference type="ARBA" id="ARBA00025323"/>
    </source>
</evidence>
<dbReference type="PANTHER" id="PTHR30406">
    <property type="entry name" value="SULFATE TRANSPORT SYSTEM PERMEASE PROTEIN"/>
    <property type="match status" value="1"/>
</dbReference>
<name>A0A832H1E7_9CYAN</name>
<gene>
    <name evidence="12" type="primary">cysW</name>
    <name evidence="12" type="ORF">ENR47_03720</name>
</gene>
<feature type="transmembrane region" description="Helical" evidence="10">
    <location>
        <begin position="152"/>
        <end position="178"/>
    </location>
</feature>
<dbReference type="InterPro" id="IPR035906">
    <property type="entry name" value="MetI-like_sf"/>
</dbReference>
<evidence type="ECO:0000313" key="12">
    <source>
        <dbReference type="EMBL" id="HGW93382.1"/>
    </source>
</evidence>
<dbReference type="InterPro" id="IPR011866">
    <property type="entry name" value="CysW_permease"/>
</dbReference>
<comment type="subcellular location">
    <subcellularLocation>
        <location evidence="1">Membrane</location>
        <topology evidence="1">Multi-pass membrane protein</topology>
    </subcellularLocation>
</comment>
<dbReference type="PANTHER" id="PTHR30406:SF1">
    <property type="entry name" value="SULFATE TRANSPORT SYSTEM PERMEASE PROTEIN CYSW"/>
    <property type="match status" value="1"/>
</dbReference>
<dbReference type="GO" id="GO:0015419">
    <property type="term" value="F:ABC-type sulfate transporter activity"/>
    <property type="evidence" value="ECO:0007669"/>
    <property type="project" value="InterPro"/>
</dbReference>
<feature type="transmembrane region" description="Helical" evidence="10">
    <location>
        <begin position="259"/>
        <end position="284"/>
    </location>
</feature>
<feature type="transmembrane region" description="Helical" evidence="10">
    <location>
        <begin position="35"/>
        <end position="58"/>
    </location>
</feature>
<dbReference type="InterPro" id="IPR000515">
    <property type="entry name" value="MetI-like"/>
</dbReference>
<protein>
    <submittedName>
        <fullName evidence="12">Sulfate ABC transporter permease subunit CysW</fullName>
    </submittedName>
</protein>
<dbReference type="InterPro" id="IPR005667">
    <property type="entry name" value="Sulph_transpt2"/>
</dbReference>
<evidence type="ECO:0000256" key="1">
    <source>
        <dbReference type="ARBA" id="ARBA00004141"/>
    </source>
</evidence>
<accession>A0A832H1E7</accession>
<evidence type="ECO:0000256" key="5">
    <source>
        <dbReference type="ARBA" id="ARBA00022989"/>
    </source>
</evidence>
<dbReference type="GO" id="GO:0005886">
    <property type="term" value="C:plasma membrane"/>
    <property type="evidence" value="ECO:0007669"/>
    <property type="project" value="InterPro"/>
</dbReference>
<evidence type="ECO:0000256" key="4">
    <source>
        <dbReference type="ARBA" id="ARBA00022692"/>
    </source>
</evidence>
<feature type="transmembrane region" description="Helical" evidence="10">
    <location>
        <begin position="218"/>
        <end position="239"/>
    </location>
</feature>
<dbReference type="EMBL" id="DSRD01000235">
    <property type="protein sequence ID" value="HGW93382.1"/>
    <property type="molecule type" value="Genomic_DNA"/>
</dbReference>
<dbReference type="Pfam" id="PF00528">
    <property type="entry name" value="BPD_transp_1"/>
    <property type="match status" value="1"/>
</dbReference>